<proteinExistence type="predicted"/>
<evidence type="ECO:0000256" key="5">
    <source>
        <dbReference type="SAM" id="SignalP"/>
    </source>
</evidence>
<name>A0A1B4FFZ6_9BURK</name>
<evidence type="ECO:0000256" key="3">
    <source>
        <dbReference type="ARBA" id="ARBA00022989"/>
    </source>
</evidence>
<comment type="subcellular location">
    <subcellularLocation>
        <location evidence="1">Membrane</location>
        <topology evidence="1">Single-pass membrane protein</topology>
    </subcellularLocation>
</comment>
<keyword evidence="3" id="KW-1133">Transmembrane helix</keyword>
<dbReference type="InterPro" id="IPR037682">
    <property type="entry name" value="TonB_C"/>
</dbReference>
<dbReference type="PROSITE" id="PS52015">
    <property type="entry name" value="TONB_CTD"/>
    <property type="match status" value="1"/>
</dbReference>
<dbReference type="GO" id="GO:0055085">
    <property type="term" value="P:transmembrane transport"/>
    <property type="evidence" value="ECO:0007669"/>
    <property type="project" value="InterPro"/>
</dbReference>
<dbReference type="RefSeq" id="WP_059598196.1">
    <property type="nucleotide sequence ID" value="NZ_CP013386.1"/>
</dbReference>
<evidence type="ECO:0000313" key="7">
    <source>
        <dbReference type="EMBL" id="AOJ02626.1"/>
    </source>
</evidence>
<accession>A0A1B4FFZ6</accession>
<evidence type="ECO:0000256" key="2">
    <source>
        <dbReference type="ARBA" id="ARBA00022692"/>
    </source>
</evidence>
<evidence type="ECO:0000259" key="6">
    <source>
        <dbReference type="PROSITE" id="PS52015"/>
    </source>
</evidence>
<dbReference type="AlphaFoldDB" id="A0A1B4FFZ6"/>
<dbReference type="InterPro" id="IPR006260">
    <property type="entry name" value="TonB/TolA_C"/>
</dbReference>
<dbReference type="KEGG" id="buu:WS70_12975"/>
<keyword evidence="5" id="KW-0732">Signal</keyword>
<dbReference type="Gene3D" id="3.30.1150.10">
    <property type="match status" value="1"/>
</dbReference>
<dbReference type="SUPFAM" id="SSF74653">
    <property type="entry name" value="TolA/TonB C-terminal domain"/>
    <property type="match status" value="1"/>
</dbReference>
<evidence type="ECO:0000256" key="4">
    <source>
        <dbReference type="ARBA" id="ARBA00023136"/>
    </source>
</evidence>
<protein>
    <submittedName>
        <fullName evidence="7">Energy transducer TonB</fullName>
    </submittedName>
</protein>
<sequence length="165" mass="17599">MTTTRSDFIRTRAALRGAVTSACVAALAACTITLPPPHGAIVVPSVPSMSATEYRAAVAQCIADRNSDRILHGTPQAMLRSLVVVAFTVDRNGQLVKSAVYRSNGDDEAEGIALASLRRAAPLPPPPTKMLDGRGQVELMESWLFNDNGQFQLRTKAAPQAQTLN</sequence>
<keyword evidence="8" id="KW-1185">Reference proteome</keyword>
<dbReference type="PROSITE" id="PS51257">
    <property type="entry name" value="PROKAR_LIPOPROTEIN"/>
    <property type="match status" value="1"/>
</dbReference>
<evidence type="ECO:0000313" key="8">
    <source>
        <dbReference type="Proteomes" id="UP000062519"/>
    </source>
</evidence>
<feature type="chain" id="PRO_5015309566" evidence="5">
    <location>
        <begin position="29"/>
        <end position="165"/>
    </location>
</feature>
<feature type="signal peptide" evidence="5">
    <location>
        <begin position="1"/>
        <end position="28"/>
    </location>
</feature>
<reference evidence="7 8" key="1">
    <citation type="submission" date="2015-12" db="EMBL/GenBank/DDBJ databases">
        <title>Diversity of Burkholderia near neighbor genomes.</title>
        <authorList>
            <person name="Sahl J."/>
            <person name="Wagner D."/>
            <person name="Keim P."/>
        </authorList>
    </citation>
    <scope>NUCLEOTIDE SEQUENCE [LARGE SCALE GENOMIC DNA]</scope>
    <source>
        <strain evidence="7 8">BDU6</strain>
    </source>
</reference>
<dbReference type="EMBL" id="CP013386">
    <property type="protein sequence ID" value="AOJ02626.1"/>
    <property type="molecule type" value="Genomic_DNA"/>
</dbReference>
<dbReference type="GO" id="GO:0016020">
    <property type="term" value="C:membrane"/>
    <property type="evidence" value="ECO:0007669"/>
    <property type="project" value="UniProtKB-SubCell"/>
</dbReference>
<dbReference type="NCBIfam" id="TIGR01352">
    <property type="entry name" value="tonB_Cterm"/>
    <property type="match status" value="1"/>
</dbReference>
<dbReference type="Pfam" id="PF13103">
    <property type="entry name" value="TonB_2"/>
    <property type="match status" value="1"/>
</dbReference>
<keyword evidence="4" id="KW-0472">Membrane</keyword>
<organism evidence="7 8">
    <name type="scientific">Burkholderia mayonis</name>
    <dbReference type="NCBI Taxonomy" id="1385591"/>
    <lineage>
        <taxon>Bacteria</taxon>
        <taxon>Pseudomonadati</taxon>
        <taxon>Pseudomonadota</taxon>
        <taxon>Betaproteobacteria</taxon>
        <taxon>Burkholderiales</taxon>
        <taxon>Burkholderiaceae</taxon>
        <taxon>Burkholderia</taxon>
        <taxon>pseudomallei group</taxon>
    </lineage>
</organism>
<evidence type="ECO:0000256" key="1">
    <source>
        <dbReference type="ARBA" id="ARBA00004167"/>
    </source>
</evidence>
<feature type="domain" description="TonB C-terminal" evidence="6">
    <location>
        <begin position="55"/>
        <end position="154"/>
    </location>
</feature>
<dbReference type="Proteomes" id="UP000062519">
    <property type="component" value="Chromosome 1"/>
</dbReference>
<gene>
    <name evidence="7" type="ORF">WS70_12975</name>
</gene>
<keyword evidence="2" id="KW-0812">Transmembrane</keyword>